<dbReference type="GO" id="GO:0005886">
    <property type="term" value="C:plasma membrane"/>
    <property type="evidence" value="ECO:0007669"/>
    <property type="project" value="UniProtKB-SubCell"/>
</dbReference>
<feature type="domain" description="ABC transmembrane type-1" evidence="8">
    <location>
        <begin position="71"/>
        <end position="260"/>
    </location>
</feature>
<reference evidence="9 10" key="1">
    <citation type="journal article" date="2009" name="Stand. Genomic Sci.">
        <title>Complete genome sequence of Stackebrandtia nassauensis type strain (LLR-40K-21).</title>
        <authorList>
            <person name="Munk C."/>
            <person name="Lapidus A."/>
            <person name="Copeland A."/>
            <person name="Jando M."/>
            <person name="Mayilraj S."/>
            <person name="Glavina Del Rio T."/>
            <person name="Nolan M."/>
            <person name="Chen F."/>
            <person name="Lucas S."/>
            <person name="Tice H."/>
            <person name="Cheng J.F."/>
            <person name="Han C."/>
            <person name="Detter J.C."/>
            <person name="Bruce D."/>
            <person name="Goodwin L."/>
            <person name="Chain P."/>
            <person name="Pitluck S."/>
            <person name="Goker M."/>
            <person name="Ovchinikova G."/>
            <person name="Pati A."/>
            <person name="Ivanova N."/>
            <person name="Mavromatis K."/>
            <person name="Chen A."/>
            <person name="Palaniappan K."/>
            <person name="Land M."/>
            <person name="Hauser L."/>
            <person name="Chang Y.J."/>
            <person name="Jeffries C.D."/>
            <person name="Bristow J."/>
            <person name="Eisen J.A."/>
            <person name="Markowitz V."/>
            <person name="Hugenholtz P."/>
            <person name="Kyrpides N.C."/>
            <person name="Klenk H.P."/>
        </authorList>
    </citation>
    <scope>NUCLEOTIDE SEQUENCE [LARGE SCALE GENOMIC DNA]</scope>
    <source>
        <strain evidence="10">DSM 44728 / CIP 108903 / NRRL B-16338 / NBRC 102104 / LLR-40K-21</strain>
    </source>
</reference>
<feature type="transmembrane region" description="Helical" evidence="7">
    <location>
        <begin position="12"/>
        <end position="38"/>
    </location>
</feature>
<dbReference type="InterPro" id="IPR035906">
    <property type="entry name" value="MetI-like_sf"/>
</dbReference>
<keyword evidence="6 7" id="KW-0472">Membrane</keyword>
<comment type="similarity">
    <text evidence="7">Belongs to the binding-protein-dependent transport system permease family.</text>
</comment>
<keyword evidence="5 7" id="KW-1133">Transmembrane helix</keyword>
<dbReference type="SUPFAM" id="SSF161098">
    <property type="entry name" value="MetI-like"/>
    <property type="match status" value="1"/>
</dbReference>
<dbReference type="PROSITE" id="PS50928">
    <property type="entry name" value="ABC_TM1"/>
    <property type="match status" value="1"/>
</dbReference>
<dbReference type="KEGG" id="sna:Snas_3123"/>
<dbReference type="Proteomes" id="UP000000844">
    <property type="component" value="Chromosome"/>
</dbReference>
<evidence type="ECO:0000313" key="9">
    <source>
        <dbReference type="EMBL" id="ADD42794.1"/>
    </source>
</evidence>
<dbReference type="AlphaFoldDB" id="D3QAL1"/>
<dbReference type="InterPro" id="IPR000515">
    <property type="entry name" value="MetI-like"/>
</dbReference>
<dbReference type="OrthoDB" id="2063054at2"/>
<feature type="transmembrane region" description="Helical" evidence="7">
    <location>
        <begin position="106"/>
        <end position="127"/>
    </location>
</feature>
<keyword evidence="10" id="KW-1185">Reference proteome</keyword>
<evidence type="ECO:0000256" key="3">
    <source>
        <dbReference type="ARBA" id="ARBA00022475"/>
    </source>
</evidence>
<feature type="transmembrane region" description="Helical" evidence="7">
    <location>
        <begin position="239"/>
        <end position="259"/>
    </location>
</feature>
<evidence type="ECO:0000256" key="7">
    <source>
        <dbReference type="RuleBase" id="RU363032"/>
    </source>
</evidence>
<keyword evidence="2 7" id="KW-0813">Transport</keyword>
<evidence type="ECO:0000256" key="2">
    <source>
        <dbReference type="ARBA" id="ARBA00022448"/>
    </source>
</evidence>
<keyword evidence="3" id="KW-1003">Cell membrane</keyword>
<dbReference type="PANTHER" id="PTHR43744:SF12">
    <property type="entry name" value="ABC TRANSPORTER PERMEASE PROTEIN MG189-RELATED"/>
    <property type="match status" value="1"/>
</dbReference>
<evidence type="ECO:0000259" key="8">
    <source>
        <dbReference type="PROSITE" id="PS50928"/>
    </source>
</evidence>
<dbReference type="RefSeq" id="WP_013018365.1">
    <property type="nucleotide sequence ID" value="NC_013947.1"/>
</dbReference>
<evidence type="ECO:0000256" key="1">
    <source>
        <dbReference type="ARBA" id="ARBA00004651"/>
    </source>
</evidence>
<organism evidence="9 10">
    <name type="scientific">Stackebrandtia nassauensis (strain DSM 44728 / CIP 108903 / NRRL B-16338 / NBRC 102104 / LLR-40K-21)</name>
    <dbReference type="NCBI Taxonomy" id="446470"/>
    <lineage>
        <taxon>Bacteria</taxon>
        <taxon>Bacillati</taxon>
        <taxon>Actinomycetota</taxon>
        <taxon>Actinomycetes</taxon>
        <taxon>Glycomycetales</taxon>
        <taxon>Glycomycetaceae</taxon>
        <taxon>Stackebrandtia</taxon>
    </lineage>
</organism>
<dbReference type="CDD" id="cd06261">
    <property type="entry name" value="TM_PBP2"/>
    <property type="match status" value="1"/>
</dbReference>
<dbReference type="GO" id="GO:0055085">
    <property type="term" value="P:transmembrane transport"/>
    <property type="evidence" value="ECO:0007669"/>
    <property type="project" value="InterPro"/>
</dbReference>
<evidence type="ECO:0000256" key="5">
    <source>
        <dbReference type="ARBA" id="ARBA00022989"/>
    </source>
</evidence>
<feature type="transmembrane region" description="Helical" evidence="7">
    <location>
        <begin position="181"/>
        <end position="204"/>
    </location>
</feature>
<comment type="subcellular location">
    <subcellularLocation>
        <location evidence="1 7">Cell membrane</location>
        <topology evidence="1 7">Multi-pass membrane protein</topology>
    </subcellularLocation>
</comment>
<protein>
    <submittedName>
        <fullName evidence="9">Binding-protein-dependent transport systems inner membrane component</fullName>
    </submittedName>
</protein>
<accession>D3QAL1</accession>
<feature type="transmembrane region" description="Helical" evidence="7">
    <location>
        <begin position="75"/>
        <end position="97"/>
    </location>
</feature>
<keyword evidence="4 7" id="KW-0812">Transmembrane</keyword>
<feature type="transmembrane region" description="Helical" evidence="7">
    <location>
        <begin position="139"/>
        <end position="160"/>
    </location>
</feature>
<dbReference type="STRING" id="446470.Snas_3123"/>
<dbReference type="HOGENOM" id="CLU_016047_1_1_11"/>
<dbReference type="eggNOG" id="COG0395">
    <property type="taxonomic scope" value="Bacteria"/>
</dbReference>
<gene>
    <name evidence="9" type="ordered locus">Snas_3123</name>
</gene>
<sequence>MTRDRAQPRAPITWLSIVGYLLALVTALPILWMVLAAFRPKGDVFALTWPTNLTTENFTYVLTEVPFPVYLGNSALVSIVVTVIALFLHTMAGYALARLRFPGRGLAFGLVIATLLISLPVILVPLFMVTEVLGMVNTYAGLIVPSIFNAFGVFLLRQFYLSLPTDLEDAGRLDGCGHLRLYWHIVLPLSRPIMASLAVLFFLANWNSFVWPLTVAQDENLRVVQVGINSLQGQYGQDYQYVLAGSVLAAIPTVIVFLIGQRRIVDSLKTTGLK</sequence>
<dbReference type="EMBL" id="CP001778">
    <property type="protein sequence ID" value="ADD42794.1"/>
    <property type="molecule type" value="Genomic_DNA"/>
</dbReference>
<evidence type="ECO:0000256" key="6">
    <source>
        <dbReference type="ARBA" id="ARBA00023136"/>
    </source>
</evidence>
<name>D3QAL1_STANL</name>
<dbReference type="PANTHER" id="PTHR43744">
    <property type="entry name" value="ABC TRANSPORTER PERMEASE PROTEIN MG189-RELATED-RELATED"/>
    <property type="match status" value="1"/>
</dbReference>
<evidence type="ECO:0000256" key="4">
    <source>
        <dbReference type="ARBA" id="ARBA00022692"/>
    </source>
</evidence>
<dbReference type="Gene3D" id="1.10.3720.10">
    <property type="entry name" value="MetI-like"/>
    <property type="match status" value="1"/>
</dbReference>
<dbReference type="Pfam" id="PF00528">
    <property type="entry name" value="BPD_transp_1"/>
    <property type="match status" value="1"/>
</dbReference>
<proteinExistence type="inferred from homology"/>
<evidence type="ECO:0000313" key="10">
    <source>
        <dbReference type="Proteomes" id="UP000000844"/>
    </source>
</evidence>